<name>A0A543KR32_9MICO</name>
<dbReference type="Pfam" id="PF00496">
    <property type="entry name" value="SBP_bac_5"/>
    <property type="match status" value="1"/>
</dbReference>
<evidence type="ECO:0000256" key="1">
    <source>
        <dbReference type="ARBA" id="ARBA00005695"/>
    </source>
</evidence>
<dbReference type="Gene3D" id="3.10.105.10">
    <property type="entry name" value="Dipeptide-binding Protein, Domain 3"/>
    <property type="match status" value="1"/>
</dbReference>
<dbReference type="PANTHER" id="PTHR30290:SF9">
    <property type="entry name" value="OLIGOPEPTIDE-BINDING PROTEIN APPA"/>
    <property type="match status" value="1"/>
</dbReference>
<dbReference type="PIRSF" id="PIRSF002741">
    <property type="entry name" value="MppA"/>
    <property type="match status" value="1"/>
</dbReference>
<dbReference type="EMBL" id="VFPU01000001">
    <property type="protein sequence ID" value="TQM97535.1"/>
    <property type="molecule type" value="Genomic_DNA"/>
</dbReference>
<dbReference type="CDD" id="cd08493">
    <property type="entry name" value="PBP2_DppA_like"/>
    <property type="match status" value="1"/>
</dbReference>
<dbReference type="SUPFAM" id="SSF53850">
    <property type="entry name" value="Periplasmic binding protein-like II"/>
    <property type="match status" value="1"/>
</dbReference>
<organism evidence="7 8">
    <name type="scientific">Ornithinimicrobium humiphilum</name>
    <dbReference type="NCBI Taxonomy" id="125288"/>
    <lineage>
        <taxon>Bacteria</taxon>
        <taxon>Bacillati</taxon>
        <taxon>Actinomycetota</taxon>
        <taxon>Actinomycetes</taxon>
        <taxon>Micrococcales</taxon>
        <taxon>Ornithinimicrobiaceae</taxon>
        <taxon>Ornithinimicrobium</taxon>
    </lineage>
</organism>
<feature type="chain" id="PRO_5039255362" evidence="5">
    <location>
        <begin position="24"/>
        <end position="575"/>
    </location>
</feature>
<evidence type="ECO:0000256" key="5">
    <source>
        <dbReference type="SAM" id="SignalP"/>
    </source>
</evidence>
<dbReference type="AlphaFoldDB" id="A0A543KR32"/>
<protein>
    <submittedName>
        <fullName evidence="7">Peptide/nickel transport system substrate-binding protein</fullName>
    </submittedName>
</protein>
<sequence>MKNPKVRALATMAALALVLTSCAQSDRDTGSESGDDNTGGTSTEDGGDSTGDGDGDAAGNSDATFIFGAAGAPTTFDPFYASDGETFRITRQIFQNLIGIEPGGSDAVPELATEWSSEDGLVWDFKIQEGVKFHDGTDLNAEAVCYNFERWADQNEAGMAPSGAYYYGNDFGFGEDSLYESCEATEEYNARVTVTRVTGKFPMVLSQSSYAIQSPTAMEEYNANDIKLEGDAFVFPEYAQEHPTGTGPFKFASYDNAGGTVTITRNDDYWGDPAGVKEIVFKIIPDENARRQELEAGTIHGYDLPNPVDWQALEDAGNQVLIRDPFNILYLALNPVADPQLKDPLVRQALYHALNREQFVSTQLPEGAEVATQFMPNTVSGYDESIEAYEYDVEKAKSLLEQAGKSDLTIELWYPSEVSRPYMPDPQRVFDAVKTDWEAAGITVEPVTKPWAGGYLDDAQAGRAASFFLGWTGDLNSADNFLCAFFCGDDNQFGTVEYDFHDELQDAIAAADAEADEATREQLYKDLNSKIMSPEWLIGLPISHSPPAIVVGANVEGLIPSPLTAEDFSTITITE</sequence>
<comment type="caution">
    <text evidence="7">The sequence shown here is derived from an EMBL/GenBank/DDBJ whole genome shotgun (WGS) entry which is preliminary data.</text>
</comment>
<evidence type="ECO:0000256" key="4">
    <source>
        <dbReference type="SAM" id="MobiDB-lite"/>
    </source>
</evidence>
<keyword evidence="3 5" id="KW-0732">Signal</keyword>
<feature type="region of interest" description="Disordered" evidence="4">
    <location>
        <begin position="24"/>
        <end position="58"/>
    </location>
</feature>
<reference evidence="7 8" key="1">
    <citation type="submission" date="2019-06" db="EMBL/GenBank/DDBJ databases">
        <title>Sequencing the genomes of 1000 actinobacteria strains.</title>
        <authorList>
            <person name="Klenk H.-P."/>
        </authorList>
    </citation>
    <scope>NUCLEOTIDE SEQUENCE [LARGE SCALE GENOMIC DNA]</scope>
    <source>
        <strain evidence="7 8">DSM 12362</strain>
    </source>
</reference>
<dbReference type="Proteomes" id="UP000315133">
    <property type="component" value="Unassembled WGS sequence"/>
</dbReference>
<dbReference type="InterPro" id="IPR030678">
    <property type="entry name" value="Peptide/Ni-bd"/>
</dbReference>
<dbReference type="PANTHER" id="PTHR30290">
    <property type="entry name" value="PERIPLASMIC BINDING COMPONENT OF ABC TRANSPORTER"/>
    <property type="match status" value="1"/>
</dbReference>
<feature type="signal peptide" evidence="5">
    <location>
        <begin position="1"/>
        <end position="23"/>
    </location>
</feature>
<evidence type="ECO:0000313" key="8">
    <source>
        <dbReference type="Proteomes" id="UP000315133"/>
    </source>
</evidence>
<dbReference type="OrthoDB" id="9796817at2"/>
<keyword evidence="8" id="KW-1185">Reference proteome</keyword>
<feature type="compositionally biased region" description="Acidic residues" evidence="4">
    <location>
        <begin position="45"/>
        <end position="55"/>
    </location>
</feature>
<dbReference type="PROSITE" id="PS51257">
    <property type="entry name" value="PROKAR_LIPOPROTEIN"/>
    <property type="match status" value="1"/>
</dbReference>
<evidence type="ECO:0000313" key="7">
    <source>
        <dbReference type="EMBL" id="TQM97535.1"/>
    </source>
</evidence>
<comment type="similarity">
    <text evidence="1">Belongs to the bacterial solute-binding protein 5 family.</text>
</comment>
<evidence type="ECO:0000259" key="6">
    <source>
        <dbReference type="Pfam" id="PF00496"/>
    </source>
</evidence>
<dbReference type="Gene3D" id="3.40.190.10">
    <property type="entry name" value="Periplasmic binding protein-like II"/>
    <property type="match status" value="1"/>
</dbReference>
<dbReference type="InterPro" id="IPR039424">
    <property type="entry name" value="SBP_5"/>
</dbReference>
<dbReference type="GO" id="GO:0042597">
    <property type="term" value="C:periplasmic space"/>
    <property type="evidence" value="ECO:0007669"/>
    <property type="project" value="UniProtKB-ARBA"/>
</dbReference>
<dbReference type="GO" id="GO:0043190">
    <property type="term" value="C:ATP-binding cassette (ABC) transporter complex"/>
    <property type="evidence" value="ECO:0007669"/>
    <property type="project" value="InterPro"/>
</dbReference>
<proteinExistence type="inferred from homology"/>
<dbReference type="InterPro" id="IPR000914">
    <property type="entry name" value="SBP_5_dom"/>
</dbReference>
<gene>
    <name evidence="7" type="ORF">FB476_2448</name>
</gene>
<evidence type="ECO:0000256" key="2">
    <source>
        <dbReference type="ARBA" id="ARBA00022448"/>
    </source>
</evidence>
<evidence type="ECO:0000256" key="3">
    <source>
        <dbReference type="ARBA" id="ARBA00022729"/>
    </source>
</evidence>
<dbReference type="GO" id="GO:0015833">
    <property type="term" value="P:peptide transport"/>
    <property type="evidence" value="ECO:0007669"/>
    <property type="project" value="TreeGrafter"/>
</dbReference>
<feature type="domain" description="Solute-binding protein family 5" evidence="6">
    <location>
        <begin position="108"/>
        <end position="491"/>
    </location>
</feature>
<dbReference type="RefSeq" id="WP_141819165.1">
    <property type="nucleotide sequence ID" value="NZ_BAAAIL010000002.1"/>
</dbReference>
<keyword evidence="2" id="KW-0813">Transport</keyword>
<dbReference type="GO" id="GO:1904680">
    <property type="term" value="F:peptide transmembrane transporter activity"/>
    <property type="evidence" value="ECO:0007669"/>
    <property type="project" value="TreeGrafter"/>
</dbReference>
<accession>A0A543KR32</accession>
<dbReference type="Gene3D" id="3.90.76.10">
    <property type="entry name" value="Dipeptide-binding Protein, Domain 1"/>
    <property type="match status" value="1"/>
</dbReference>